<feature type="transmembrane region" description="Helical" evidence="1">
    <location>
        <begin position="259"/>
        <end position="277"/>
    </location>
</feature>
<keyword evidence="1" id="KW-0812">Transmembrane</keyword>
<dbReference type="EMBL" id="DF157314">
    <property type="protein sequence ID" value="GAB69551.1"/>
    <property type="molecule type" value="Genomic_DNA"/>
</dbReference>
<keyword evidence="1" id="KW-0472">Membrane</keyword>
<dbReference type="RefSeq" id="XP_004227769.1">
    <property type="nucleotide sequence ID" value="XM_004227721.1"/>
</dbReference>
<organism evidence="2 3">
    <name type="scientific">Plasmodium cynomolgi (strain B)</name>
    <dbReference type="NCBI Taxonomy" id="1120755"/>
    <lineage>
        <taxon>Eukaryota</taxon>
        <taxon>Sar</taxon>
        <taxon>Alveolata</taxon>
        <taxon>Apicomplexa</taxon>
        <taxon>Aconoidasida</taxon>
        <taxon>Haemosporida</taxon>
        <taxon>Plasmodiidae</taxon>
        <taxon>Plasmodium</taxon>
        <taxon>Plasmodium (Plasmodium)</taxon>
    </lineage>
</organism>
<dbReference type="VEuPathDB" id="PlasmoDB:PCYB_003000"/>
<dbReference type="GeneID" id="14696093"/>
<evidence type="ECO:0000313" key="3">
    <source>
        <dbReference type="Proteomes" id="UP000006319"/>
    </source>
</evidence>
<evidence type="ECO:0000256" key="1">
    <source>
        <dbReference type="SAM" id="Phobius"/>
    </source>
</evidence>
<dbReference type="OrthoDB" id="389431at2759"/>
<accession>K6UF63</accession>
<evidence type="ECO:0000313" key="2">
    <source>
        <dbReference type="EMBL" id="GAB69551.1"/>
    </source>
</evidence>
<dbReference type="AlphaFoldDB" id="K6UF63"/>
<dbReference type="PhylomeDB" id="K6UF63"/>
<protein>
    <submittedName>
        <fullName evidence="2">Uncharacterized protein</fullName>
    </submittedName>
</protein>
<name>K6UF63_PLACD</name>
<reference evidence="2 3" key="1">
    <citation type="journal article" date="2012" name="Nat. Genet.">
        <title>Plasmodium cynomolgi genome sequences provide insight into Plasmodium vivax and the monkey malaria clade.</title>
        <authorList>
            <person name="Tachibana S."/>
            <person name="Sullivan S.A."/>
            <person name="Kawai S."/>
            <person name="Nakamura S."/>
            <person name="Kim H.R."/>
            <person name="Goto N."/>
            <person name="Arisue N."/>
            <person name="Palacpac N.M.Q."/>
            <person name="Honma H."/>
            <person name="Yagi M."/>
            <person name="Tougan T."/>
            <person name="Katakai Y."/>
            <person name="Kaneko O."/>
            <person name="Mita T."/>
            <person name="Kita K."/>
            <person name="Yasutomi Y."/>
            <person name="Sutton P.L."/>
            <person name="Shakhbatyan R."/>
            <person name="Horii T."/>
            <person name="Yasunaga T."/>
            <person name="Barnwell J.W."/>
            <person name="Escalante A.A."/>
            <person name="Carlton J.M."/>
            <person name="Tanabe K."/>
        </authorList>
    </citation>
    <scope>NUCLEOTIDE SEQUENCE [LARGE SCALE GENOMIC DNA]</scope>
    <source>
        <strain evidence="2 3">B</strain>
    </source>
</reference>
<dbReference type="KEGG" id="pcy:PCYB_003000"/>
<gene>
    <name evidence="2" type="ORF">PCYB_003000</name>
</gene>
<sequence>MKFVFIKNIIYVFTYFLFYFKYPFLEEIWKKYEFDEAVKESDVTDISSLCNAYSTYIDCSANEQNHIYMKLLRNLRNLYNSDKSGDDFNNHGYNIFYWLYYGIKDDYITDTIINSIFQASCKLIEDKYSFSETKILVMLYTFIYNIDVIQQILTNNIDSIICSCKKFIKECVYSYRYMHKHYCPNNTITNTNMRTCLPVKNFKESYEKYISNENKYELPDLSSKTPINIIDCSPPEEIMSDPVIPVPSNQSERSIIQSASHALVAIAGITNLLVLIYKVNTIFIQNC</sequence>
<proteinExistence type="predicted"/>
<keyword evidence="3" id="KW-1185">Reference proteome</keyword>
<keyword evidence="1" id="KW-1133">Transmembrane helix</keyword>
<dbReference type="Proteomes" id="UP000006319">
    <property type="component" value="Unassembled WGS sequence"/>
</dbReference>